<name>A0A6P6XSL7_DERPT</name>
<dbReference type="SUPFAM" id="SSF53850">
    <property type="entry name" value="Periplasmic binding protein-like II"/>
    <property type="match status" value="1"/>
</dbReference>
<dbReference type="Gene3D" id="3.40.190.10">
    <property type="entry name" value="Periplasmic binding protein-like II"/>
    <property type="match status" value="1"/>
</dbReference>
<feature type="transmembrane region" description="Helical" evidence="8">
    <location>
        <begin position="409"/>
        <end position="432"/>
    </location>
</feature>
<dbReference type="RefSeq" id="XP_027195828.1">
    <property type="nucleotide sequence ID" value="XM_027340027.1"/>
</dbReference>
<dbReference type="InParanoid" id="A0A6P6XSL7"/>
<dbReference type="PANTHER" id="PTHR42643">
    <property type="entry name" value="IONOTROPIC RECEPTOR 20A-RELATED"/>
    <property type="match status" value="1"/>
</dbReference>
<feature type="transmembrane region" description="Helical" evidence="8">
    <location>
        <begin position="95"/>
        <end position="119"/>
    </location>
</feature>
<keyword evidence="6" id="KW-0675">Receptor</keyword>
<sequence>MLLHYYRCSISFLVSDEKYGGKLTSNGSWTGILKFVDQNKVDFIPHMFSFDDNRNQLLDDKQLFPQEHSITILSQKNYIIDYDPFKLFHAYTLDIWLLILISFISFTFIINLFECLMTINYENNHNHWFRFYHLVNNLIDIFTLFMGQDLTKWKNSVRIHYDDDDDYHHQCLRQNSKTAIKSLRYSLIIWIFASVILRLLFSLDILALFLSEKEQNIDYFDQLESLLQKHPNFRIIMDPKSSTGQKYLQNFPKSKKFIIPVENRDLTTWRTIEKLSNGHHILIIDRRRAELLENFYENLKLHVSIEGLRRTLVNLAIRKSLDNQTKHYLRRISKNIHEMGIWKVMWLKLIKFNRLQSELNILQNQGNLTLKSAEDNAKKISEIKFKNKIFIENNMTERSLDATNTLSLIYVYLLSIGFSITMFIIEILYFIIKINREATDLR</sequence>
<protein>
    <submittedName>
        <fullName evidence="10">Uncharacterized protein LOC113790362</fullName>
    </submittedName>
</protein>
<evidence type="ECO:0000256" key="4">
    <source>
        <dbReference type="ARBA" id="ARBA00022989"/>
    </source>
</evidence>
<proteinExistence type="predicted"/>
<gene>
    <name evidence="10" type="primary">LOC113790362</name>
</gene>
<keyword evidence="9" id="KW-1185">Reference proteome</keyword>
<dbReference type="InterPro" id="IPR052192">
    <property type="entry name" value="Insect_Ionotropic_Sensory_Rcpt"/>
</dbReference>
<evidence type="ECO:0000256" key="8">
    <source>
        <dbReference type="SAM" id="Phobius"/>
    </source>
</evidence>
<evidence type="ECO:0000256" key="2">
    <source>
        <dbReference type="ARBA" id="ARBA00022475"/>
    </source>
</evidence>
<keyword evidence="5 8" id="KW-0472">Membrane</keyword>
<evidence type="ECO:0000256" key="6">
    <source>
        <dbReference type="ARBA" id="ARBA00023170"/>
    </source>
</evidence>
<dbReference type="Gene3D" id="1.10.287.70">
    <property type="match status" value="1"/>
</dbReference>
<accession>A0A6P6XSL7</accession>
<keyword evidence="7" id="KW-0325">Glycoprotein</keyword>
<keyword evidence="3 8" id="KW-0812">Transmembrane</keyword>
<evidence type="ECO:0000313" key="9">
    <source>
        <dbReference type="Proteomes" id="UP000515146"/>
    </source>
</evidence>
<dbReference type="GO" id="GO:0005886">
    <property type="term" value="C:plasma membrane"/>
    <property type="evidence" value="ECO:0007669"/>
    <property type="project" value="UniProtKB-SubCell"/>
</dbReference>
<evidence type="ECO:0000256" key="1">
    <source>
        <dbReference type="ARBA" id="ARBA00004651"/>
    </source>
</evidence>
<dbReference type="OMA" id="SKNIHEM"/>
<dbReference type="Proteomes" id="UP000515146">
    <property type="component" value="Unplaced"/>
</dbReference>
<dbReference type="AlphaFoldDB" id="A0A6P6XSL7"/>
<keyword evidence="2" id="KW-1003">Cell membrane</keyword>
<comment type="subcellular location">
    <subcellularLocation>
        <location evidence="1">Cell membrane</location>
        <topology evidence="1">Multi-pass membrane protein</topology>
    </subcellularLocation>
</comment>
<reference evidence="10" key="1">
    <citation type="submission" date="2025-08" db="UniProtKB">
        <authorList>
            <consortium name="RefSeq"/>
        </authorList>
    </citation>
    <scope>IDENTIFICATION</scope>
    <source>
        <strain evidence="10">Airmid</strain>
    </source>
</reference>
<evidence type="ECO:0000256" key="5">
    <source>
        <dbReference type="ARBA" id="ARBA00023136"/>
    </source>
</evidence>
<evidence type="ECO:0000313" key="10">
    <source>
        <dbReference type="RefSeq" id="XP_027195828.1"/>
    </source>
</evidence>
<feature type="transmembrane region" description="Helical" evidence="8">
    <location>
        <begin position="187"/>
        <end position="210"/>
    </location>
</feature>
<keyword evidence="4 8" id="KW-1133">Transmembrane helix</keyword>
<evidence type="ECO:0000256" key="7">
    <source>
        <dbReference type="ARBA" id="ARBA00023180"/>
    </source>
</evidence>
<dbReference type="PANTHER" id="PTHR42643:SF24">
    <property type="entry name" value="IONOTROPIC RECEPTOR 60A"/>
    <property type="match status" value="1"/>
</dbReference>
<evidence type="ECO:0000256" key="3">
    <source>
        <dbReference type="ARBA" id="ARBA00022692"/>
    </source>
</evidence>
<organism evidence="9 10">
    <name type="scientific">Dermatophagoides pteronyssinus</name>
    <name type="common">European house dust mite</name>
    <dbReference type="NCBI Taxonomy" id="6956"/>
    <lineage>
        <taxon>Eukaryota</taxon>
        <taxon>Metazoa</taxon>
        <taxon>Ecdysozoa</taxon>
        <taxon>Arthropoda</taxon>
        <taxon>Chelicerata</taxon>
        <taxon>Arachnida</taxon>
        <taxon>Acari</taxon>
        <taxon>Acariformes</taxon>
        <taxon>Sarcoptiformes</taxon>
        <taxon>Astigmata</taxon>
        <taxon>Psoroptidia</taxon>
        <taxon>Analgoidea</taxon>
        <taxon>Pyroglyphidae</taxon>
        <taxon>Dermatophagoidinae</taxon>
        <taxon>Dermatophagoides</taxon>
    </lineage>
</organism>
<dbReference type="KEGG" id="dpte:113790362"/>